<feature type="compositionally biased region" description="Basic residues" evidence="1">
    <location>
        <begin position="380"/>
        <end position="391"/>
    </location>
</feature>
<organism evidence="2 3">
    <name type="scientific">Fusarium piperis</name>
    <dbReference type="NCBI Taxonomy" id="1435070"/>
    <lineage>
        <taxon>Eukaryota</taxon>
        <taxon>Fungi</taxon>
        <taxon>Dikarya</taxon>
        <taxon>Ascomycota</taxon>
        <taxon>Pezizomycotina</taxon>
        <taxon>Sordariomycetes</taxon>
        <taxon>Hypocreomycetidae</taxon>
        <taxon>Hypocreales</taxon>
        <taxon>Nectriaceae</taxon>
        <taxon>Fusarium</taxon>
        <taxon>Fusarium solani species complex</taxon>
    </lineage>
</organism>
<evidence type="ECO:0000313" key="2">
    <source>
        <dbReference type="EMBL" id="KAJ4314425.1"/>
    </source>
</evidence>
<name>A0A9W8W7B1_9HYPO</name>
<feature type="compositionally biased region" description="Polar residues" evidence="1">
    <location>
        <begin position="164"/>
        <end position="174"/>
    </location>
</feature>
<evidence type="ECO:0000313" key="3">
    <source>
        <dbReference type="Proteomes" id="UP001140502"/>
    </source>
</evidence>
<reference evidence="2" key="1">
    <citation type="submission" date="2022-10" db="EMBL/GenBank/DDBJ databases">
        <title>Tapping the CABI collections for fungal endophytes: first genome assemblies for Collariella, Neodidymelliopsis, Ascochyta clinopodiicola, Didymella pomorum, Didymosphaeria variabile, Neocosmospora piperis and Neocucurbitaria cava.</title>
        <authorList>
            <person name="Hill R."/>
        </authorList>
    </citation>
    <scope>NUCLEOTIDE SEQUENCE</scope>
    <source>
        <strain evidence="2">IMI 366586</strain>
    </source>
</reference>
<feature type="compositionally biased region" description="Basic and acidic residues" evidence="1">
    <location>
        <begin position="406"/>
        <end position="417"/>
    </location>
</feature>
<gene>
    <name evidence="2" type="ORF">N0V84_008888</name>
</gene>
<protein>
    <submittedName>
        <fullName evidence="2">Uncharacterized protein</fullName>
    </submittedName>
</protein>
<dbReference type="EMBL" id="JAPEUR010000230">
    <property type="protein sequence ID" value="KAJ4314425.1"/>
    <property type="molecule type" value="Genomic_DNA"/>
</dbReference>
<dbReference type="AlphaFoldDB" id="A0A9W8W7B1"/>
<comment type="caution">
    <text evidence="2">The sequence shown here is derived from an EMBL/GenBank/DDBJ whole genome shotgun (WGS) entry which is preliminary data.</text>
</comment>
<feature type="region of interest" description="Disordered" evidence="1">
    <location>
        <begin position="136"/>
        <end position="187"/>
    </location>
</feature>
<proteinExistence type="predicted"/>
<feature type="compositionally biased region" description="Low complexity" evidence="1">
    <location>
        <begin position="530"/>
        <end position="541"/>
    </location>
</feature>
<feature type="compositionally biased region" description="Polar residues" evidence="1">
    <location>
        <begin position="542"/>
        <end position="551"/>
    </location>
</feature>
<feature type="compositionally biased region" description="Low complexity" evidence="1">
    <location>
        <begin position="331"/>
        <end position="379"/>
    </location>
</feature>
<accession>A0A9W8W7B1</accession>
<feature type="compositionally biased region" description="Polar residues" evidence="1">
    <location>
        <begin position="518"/>
        <end position="529"/>
    </location>
</feature>
<feature type="compositionally biased region" description="Polar residues" evidence="1">
    <location>
        <begin position="261"/>
        <end position="270"/>
    </location>
</feature>
<feature type="region of interest" description="Disordered" evidence="1">
    <location>
        <begin position="252"/>
        <end position="561"/>
    </location>
</feature>
<sequence>MDQAARRSKPSKARKRDFKTKSCNIPSLTELRKSLGYGHRGKEQDIAFKKALTAQAEAFVSKDNFPGVSFTQWKTPAHQKGLRDMTKDFLVIKQKGPEFWPDDPNSSNKRPLEYTRDYDQIHRLLTKVFYRTAKEYKRKQSTTSTAKESAQKPKVASTKKPHSNKNSDAQSSRQAHQESRGQSAEDPIELDNMQSTTNASAPSVDVDPFAGKSLMFPFRRFLLPEGIPDGIPPADQPDEPTDRVWEIQDDPLDLLVPRDGNPTSSIPSHTTPKEMYQVPDSPTQETLVPRDRGKRPAQPYSIQDVRPAKAPRQEQANAEPVAGPSTSGPHSNNPSTNLSSASSSSTHAASAGNSSSSYAPTSVSSQGDPPADGLPAAAPAKRRYTHHKYQRTRFSARSPKPVQRPDFAREATMEREIPNSPPPSSSEEEDNVRGRRVQEPARPTAAASSNTSREDPSRTALGGNATADQASSLARQRVSKKQASAKKGSMAPPRAPARQPKSNARRDPVEESPAGPSTERNSAPQQANDSSTSGTGTQSSQPHMNQAQTEENQPPPNNNFPILAEESQVIDASSFLFYRHDDAGFRSWAPTANVFQMTLSELMQDLGWMGNNAQTLYMTLETPYDPWENHVEPGNNGQFNGVMRSFIKKVQRCYQRARKSNLEFELHFSQQPV</sequence>
<evidence type="ECO:0000256" key="1">
    <source>
        <dbReference type="SAM" id="MobiDB-lite"/>
    </source>
</evidence>
<feature type="region of interest" description="Disordered" evidence="1">
    <location>
        <begin position="1"/>
        <end position="20"/>
    </location>
</feature>
<keyword evidence="3" id="KW-1185">Reference proteome</keyword>
<dbReference type="Proteomes" id="UP001140502">
    <property type="component" value="Unassembled WGS sequence"/>
</dbReference>
<dbReference type="OrthoDB" id="5085358at2759"/>
<feature type="compositionally biased region" description="Basic residues" evidence="1">
    <location>
        <begin position="1"/>
        <end position="18"/>
    </location>
</feature>